<organism evidence="3 4">
    <name type="scientific">Eimeria mitis</name>
    <dbReference type="NCBI Taxonomy" id="44415"/>
    <lineage>
        <taxon>Eukaryota</taxon>
        <taxon>Sar</taxon>
        <taxon>Alveolata</taxon>
        <taxon>Apicomplexa</taxon>
        <taxon>Conoidasida</taxon>
        <taxon>Coccidia</taxon>
        <taxon>Eucoccidiorida</taxon>
        <taxon>Eimeriorina</taxon>
        <taxon>Eimeriidae</taxon>
        <taxon>Eimeria</taxon>
    </lineage>
</organism>
<feature type="region of interest" description="Disordered" evidence="2">
    <location>
        <begin position="200"/>
        <end position="219"/>
    </location>
</feature>
<dbReference type="OrthoDB" id="348264at2759"/>
<feature type="region of interest" description="Disordered" evidence="2">
    <location>
        <begin position="1"/>
        <end position="34"/>
    </location>
</feature>
<evidence type="ECO:0000313" key="4">
    <source>
        <dbReference type="Proteomes" id="UP000030744"/>
    </source>
</evidence>
<feature type="coiled-coil region" evidence="1">
    <location>
        <begin position="79"/>
        <end position="107"/>
    </location>
</feature>
<gene>
    <name evidence="3" type="ORF">EMH_0085870</name>
</gene>
<name>U6K7D1_9EIME</name>
<evidence type="ECO:0000313" key="3">
    <source>
        <dbReference type="EMBL" id="CDJ33844.1"/>
    </source>
</evidence>
<evidence type="ECO:0000256" key="1">
    <source>
        <dbReference type="SAM" id="Coils"/>
    </source>
</evidence>
<evidence type="ECO:0000256" key="2">
    <source>
        <dbReference type="SAM" id="MobiDB-lite"/>
    </source>
</evidence>
<dbReference type="AlphaFoldDB" id="U6K7D1"/>
<accession>U6K7D1</accession>
<keyword evidence="1" id="KW-0175">Coiled coil</keyword>
<dbReference type="RefSeq" id="XP_013356407.1">
    <property type="nucleotide sequence ID" value="XM_013500953.1"/>
</dbReference>
<protein>
    <submittedName>
        <fullName evidence="3">Uncharacterized protein</fullName>
    </submittedName>
</protein>
<dbReference type="GeneID" id="25382922"/>
<dbReference type="VEuPathDB" id="ToxoDB:EMH_0085870"/>
<reference evidence="3" key="2">
    <citation type="submission" date="2013-10" db="EMBL/GenBank/DDBJ databases">
        <authorList>
            <person name="Aslett M."/>
        </authorList>
    </citation>
    <scope>NUCLEOTIDE SEQUENCE [LARGE SCALE GENOMIC DNA]</scope>
    <source>
        <strain evidence="3">Houghton</strain>
    </source>
</reference>
<sequence length="309" mass="33266">MGAPPAGAPPVGGAPPGGPPTGGAPSSRQPSSAAAVALLQEGLKYLEDLHVVEQQQQHAQRQLTMQHLLNSSSDPEGLADAIDQAAAEETERAAEAETRIKEALKDKQKRIVKETERERLIHPKVKDVYLLSHLLLQQMQQLHGRVFQPFTTLGVDTPQELQQHITASQLAPLAAEYEAQLARAPLHPPATDGRQRIQTLARPDPHDPNDPNDPNNPVGFVSLARFFEETAALPQLLRDAGNISGDEAAAQQQTLTAAAAAATAAAARDSSSRNQAPRSKPHALQLVAAEAAETEKKKKKQKQKQKKKK</sequence>
<dbReference type="EMBL" id="HG685735">
    <property type="protein sequence ID" value="CDJ33844.1"/>
    <property type="molecule type" value="Genomic_DNA"/>
</dbReference>
<feature type="compositionally biased region" description="Low complexity" evidence="2">
    <location>
        <begin position="23"/>
        <end position="34"/>
    </location>
</feature>
<proteinExistence type="predicted"/>
<reference evidence="3" key="1">
    <citation type="submission" date="2013-10" db="EMBL/GenBank/DDBJ databases">
        <title>Genomic analysis of the causative agents of coccidiosis in chickens.</title>
        <authorList>
            <person name="Reid A.J."/>
            <person name="Blake D."/>
            <person name="Billington K."/>
            <person name="Browne H."/>
            <person name="Dunn M."/>
            <person name="Hung S."/>
            <person name="Kawahara F."/>
            <person name="Miranda-Saavedra D."/>
            <person name="Mourier T."/>
            <person name="Nagra H."/>
            <person name="Otto T.D."/>
            <person name="Rawlings N."/>
            <person name="Sanchez A."/>
            <person name="Sanders M."/>
            <person name="Subramaniam C."/>
            <person name="Tay Y."/>
            <person name="Dear P."/>
            <person name="Doerig C."/>
            <person name="Gruber A."/>
            <person name="Parkinson J."/>
            <person name="Shirley M."/>
            <person name="Wan K.L."/>
            <person name="Berriman M."/>
            <person name="Tomley F."/>
            <person name="Pain A."/>
        </authorList>
    </citation>
    <scope>NUCLEOTIDE SEQUENCE [LARGE SCALE GENOMIC DNA]</scope>
    <source>
        <strain evidence="3">Houghton</strain>
    </source>
</reference>
<dbReference type="Proteomes" id="UP000030744">
    <property type="component" value="Unassembled WGS sequence"/>
</dbReference>
<feature type="compositionally biased region" description="Pro residues" evidence="2">
    <location>
        <begin position="1"/>
        <end position="19"/>
    </location>
</feature>
<keyword evidence="4" id="KW-1185">Reference proteome</keyword>